<dbReference type="PANTHER" id="PTHR19924:SF26">
    <property type="entry name" value="U3 SMALL NUCLEOLAR RNA-ASSOCIATED PROTEIN 15 HOMOLOG"/>
    <property type="match status" value="1"/>
</dbReference>
<evidence type="ECO:0000256" key="6">
    <source>
        <dbReference type="PROSITE-ProRule" id="PRU00221"/>
    </source>
</evidence>
<dbReference type="GO" id="GO:0005730">
    <property type="term" value="C:nucleolus"/>
    <property type="evidence" value="ECO:0007669"/>
    <property type="project" value="UniProtKB-SubCell"/>
</dbReference>
<dbReference type="PROSITE" id="PS50294">
    <property type="entry name" value="WD_REPEATS_REGION"/>
    <property type="match status" value="1"/>
</dbReference>
<keyword evidence="9" id="KW-1185">Reference proteome</keyword>
<dbReference type="AlphaFoldDB" id="A0A9P4U447"/>
<keyword evidence="3 6" id="KW-0853">WD repeat</keyword>
<gene>
    <name evidence="8" type="ORF">EJ08DRAFT_285734</name>
</gene>
<dbReference type="OrthoDB" id="431715at2759"/>
<dbReference type="InterPro" id="IPR019775">
    <property type="entry name" value="WD40_repeat_CS"/>
</dbReference>
<dbReference type="PROSITE" id="PS00678">
    <property type="entry name" value="WD_REPEATS_1"/>
    <property type="match status" value="1"/>
</dbReference>
<keyword evidence="4" id="KW-0677">Repeat</keyword>
<sequence length="530" mass="58136">MAAEVTPLEQVRVPVAPSALTADQKYWASFSSQLLLPSQNSAPIINIYSSSASQYKSASSVTPTSSYIAITTSQRIQLLSPQTLKQVKSITRGGTNSSPYHSAQVRRDGRICILGTDSGQVQTYDTNSRAILKQWDEHKQPVWVTKWHPKDLIGAMSCSDDGTVRLWDLPSEASTWKGYGHRDYVRCGTFLGDGNLIATGSYDQTIRVWDPRIDGGNSEGNTSSRATVMQFKLKAPVEAILALPGGNTLVGAAGEKIAVLDLVAGRPLHSMQNHQKTITSLAVASHVAGIKYPSPVLSLDVVTAGPQKEDRHLCVGTQSGLLSIRTRLTESVMKARKEKEKEMTALMEGKIDEYDQRQQKKKGRGWEKRLRGTKDYIGEGADIIIDGDAGRKRGKKGATWDVALRKLQYGLALDLAVNSGDNIGILTVLTALVHRSALKTALSDRDSHTLKPILKWLNKHIMNMQFIRLKADTAMLVLELYAERIGENLEFDEQIKELHNKVRQSCEVAQSCLGTLGMISLLEADGGSDR</sequence>
<dbReference type="GO" id="GO:0045943">
    <property type="term" value="P:positive regulation of transcription by RNA polymerase I"/>
    <property type="evidence" value="ECO:0007669"/>
    <property type="project" value="TreeGrafter"/>
</dbReference>
<dbReference type="InterPro" id="IPR018983">
    <property type="entry name" value="U3_snoRNA-assocProt_15_C"/>
</dbReference>
<accession>A0A9P4U447</accession>
<keyword evidence="2" id="KW-0698">rRNA processing</keyword>
<dbReference type="PANTHER" id="PTHR19924">
    <property type="entry name" value="UTP15 U3 SMALL NUCLEOLAR RNA-ASSOCIATED PROTEIN 15 FAMILY MEMBER"/>
    <property type="match status" value="1"/>
</dbReference>
<evidence type="ECO:0000313" key="9">
    <source>
        <dbReference type="Proteomes" id="UP000800235"/>
    </source>
</evidence>
<dbReference type="Pfam" id="PF09384">
    <property type="entry name" value="UTP15_C"/>
    <property type="match status" value="1"/>
</dbReference>
<evidence type="ECO:0000259" key="7">
    <source>
        <dbReference type="Pfam" id="PF09384"/>
    </source>
</evidence>
<dbReference type="GO" id="GO:0006364">
    <property type="term" value="P:rRNA processing"/>
    <property type="evidence" value="ECO:0007669"/>
    <property type="project" value="UniProtKB-KW"/>
</dbReference>
<dbReference type="Gene3D" id="2.130.10.10">
    <property type="entry name" value="YVTN repeat-like/Quinoprotein amine dehydrogenase"/>
    <property type="match status" value="2"/>
</dbReference>
<evidence type="ECO:0000256" key="2">
    <source>
        <dbReference type="ARBA" id="ARBA00022552"/>
    </source>
</evidence>
<organism evidence="8 9">
    <name type="scientific">Tothia fuscella</name>
    <dbReference type="NCBI Taxonomy" id="1048955"/>
    <lineage>
        <taxon>Eukaryota</taxon>
        <taxon>Fungi</taxon>
        <taxon>Dikarya</taxon>
        <taxon>Ascomycota</taxon>
        <taxon>Pezizomycotina</taxon>
        <taxon>Dothideomycetes</taxon>
        <taxon>Pleosporomycetidae</taxon>
        <taxon>Venturiales</taxon>
        <taxon>Cylindrosympodiaceae</taxon>
        <taxon>Tothia</taxon>
    </lineage>
</organism>
<comment type="caution">
    <text evidence="8">The sequence shown here is derived from an EMBL/GenBank/DDBJ whole genome shotgun (WGS) entry which is preliminary data.</text>
</comment>
<dbReference type="PROSITE" id="PS50082">
    <property type="entry name" value="WD_REPEATS_2"/>
    <property type="match status" value="2"/>
</dbReference>
<dbReference type="Proteomes" id="UP000800235">
    <property type="component" value="Unassembled WGS sequence"/>
</dbReference>
<evidence type="ECO:0000256" key="3">
    <source>
        <dbReference type="ARBA" id="ARBA00022574"/>
    </source>
</evidence>
<comment type="subcellular location">
    <subcellularLocation>
        <location evidence="1">Nucleus</location>
        <location evidence="1">Nucleolus</location>
    </subcellularLocation>
</comment>
<dbReference type="EMBL" id="MU007012">
    <property type="protein sequence ID" value="KAF2435698.1"/>
    <property type="molecule type" value="Genomic_DNA"/>
</dbReference>
<dbReference type="Pfam" id="PF00400">
    <property type="entry name" value="WD40"/>
    <property type="match status" value="2"/>
</dbReference>
<keyword evidence="5" id="KW-0539">Nucleus</keyword>
<feature type="domain" description="U3 small nucleolar RNA-associated protein 15 C-terminal" evidence="7">
    <location>
        <begin position="375"/>
        <end position="522"/>
    </location>
</feature>
<dbReference type="InterPro" id="IPR001680">
    <property type="entry name" value="WD40_rpt"/>
</dbReference>
<evidence type="ECO:0000256" key="5">
    <source>
        <dbReference type="ARBA" id="ARBA00023242"/>
    </source>
</evidence>
<evidence type="ECO:0000256" key="4">
    <source>
        <dbReference type="ARBA" id="ARBA00022737"/>
    </source>
</evidence>
<protein>
    <submittedName>
        <fullName evidence="8">WD40 repeat-like protein</fullName>
    </submittedName>
</protein>
<reference evidence="8" key="1">
    <citation type="journal article" date="2020" name="Stud. Mycol.">
        <title>101 Dothideomycetes genomes: a test case for predicting lifestyles and emergence of pathogens.</title>
        <authorList>
            <person name="Haridas S."/>
            <person name="Albert R."/>
            <person name="Binder M."/>
            <person name="Bloem J."/>
            <person name="Labutti K."/>
            <person name="Salamov A."/>
            <person name="Andreopoulos B."/>
            <person name="Baker S."/>
            <person name="Barry K."/>
            <person name="Bills G."/>
            <person name="Bluhm B."/>
            <person name="Cannon C."/>
            <person name="Castanera R."/>
            <person name="Culley D."/>
            <person name="Daum C."/>
            <person name="Ezra D."/>
            <person name="Gonzalez J."/>
            <person name="Henrissat B."/>
            <person name="Kuo A."/>
            <person name="Liang C."/>
            <person name="Lipzen A."/>
            <person name="Lutzoni F."/>
            <person name="Magnuson J."/>
            <person name="Mondo S."/>
            <person name="Nolan M."/>
            <person name="Ohm R."/>
            <person name="Pangilinan J."/>
            <person name="Park H.-J."/>
            <person name="Ramirez L."/>
            <person name="Alfaro M."/>
            <person name="Sun H."/>
            <person name="Tritt A."/>
            <person name="Yoshinaga Y."/>
            <person name="Zwiers L.-H."/>
            <person name="Turgeon B."/>
            <person name="Goodwin S."/>
            <person name="Spatafora J."/>
            <person name="Crous P."/>
            <person name="Grigoriev I."/>
        </authorList>
    </citation>
    <scope>NUCLEOTIDE SEQUENCE</scope>
    <source>
        <strain evidence="8">CBS 130266</strain>
    </source>
</reference>
<name>A0A9P4U447_9PEZI</name>
<dbReference type="InterPro" id="IPR036322">
    <property type="entry name" value="WD40_repeat_dom_sf"/>
</dbReference>
<proteinExistence type="predicted"/>
<feature type="repeat" description="WD" evidence="6">
    <location>
        <begin position="135"/>
        <end position="177"/>
    </location>
</feature>
<evidence type="ECO:0000313" key="8">
    <source>
        <dbReference type="EMBL" id="KAF2435698.1"/>
    </source>
</evidence>
<feature type="repeat" description="WD" evidence="6">
    <location>
        <begin position="178"/>
        <end position="210"/>
    </location>
</feature>
<dbReference type="SUPFAM" id="SSF50978">
    <property type="entry name" value="WD40 repeat-like"/>
    <property type="match status" value="1"/>
</dbReference>
<dbReference type="InterPro" id="IPR015943">
    <property type="entry name" value="WD40/YVTN_repeat-like_dom_sf"/>
</dbReference>
<evidence type="ECO:0000256" key="1">
    <source>
        <dbReference type="ARBA" id="ARBA00004604"/>
    </source>
</evidence>
<dbReference type="SMART" id="SM00320">
    <property type="entry name" value="WD40"/>
    <property type="match status" value="4"/>
</dbReference>